<feature type="transmembrane region" description="Helical" evidence="1">
    <location>
        <begin position="70"/>
        <end position="94"/>
    </location>
</feature>
<keyword evidence="1" id="KW-1133">Transmembrane helix</keyword>
<feature type="transmembrane region" description="Helical" evidence="1">
    <location>
        <begin position="115"/>
        <end position="138"/>
    </location>
</feature>
<feature type="transmembrane region" description="Helical" evidence="1">
    <location>
        <begin position="177"/>
        <end position="198"/>
    </location>
</feature>
<keyword evidence="3" id="KW-1185">Reference proteome</keyword>
<proteinExistence type="predicted"/>
<feature type="transmembrane region" description="Helical" evidence="1">
    <location>
        <begin position="218"/>
        <end position="243"/>
    </location>
</feature>
<dbReference type="RefSeq" id="WP_260045239.1">
    <property type="nucleotide sequence ID" value="NZ_JANZXA010000003.1"/>
</dbReference>
<accession>A0ABT2I394</accession>
<keyword evidence="1" id="KW-0812">Transmembrane</keyword>
<evidence type="ECO:0000256" key="1">
    <source>
        <dbReference type="SAM" id="Phobius"/>
    </source>
</evidence>
<feature type="transmembrane region" description="Helical" evidence="1">
    <location>
        <begin position="12"/>
        <end position="33"/>
    </location>
</feature>
<name>A0ABT2I394_9SPHN</name>
<reference evidence="2" key="1">
    <citation type="submission" date="2022-09" db="EMBL/GenBank/DDBJ databases">
        <title>Novosphingobium sp. Nov., a polycyclic aromatic hydrocarbon-degrading bacterium isolated form mangrove sediments in HongKong.</title>
        <authorList>
            <person name="Hu Z."/>
        </authorList>
    </citation>
    <scope>NUCLEOTIDE SEQUENCE</scope>
    <source>
        <strain evidence="2">HK4-1</strain>
    </source>
</reference>
<gene>
    <name evidence="2" type="ORF">NZK81_06950</name>
</gene>
<dbReference type="Proteomes" id="UP001165583">
    <property type="component" value="Unassembled WGS sequence"/>
</dbReference>
<sequence>MESFNIGRTLSRTFNLIVSTLPSVGLFVLLVQIGNVGVQFFTQRLMMGTLTSTQTSGDPLAALAIFSSGWYWGSIVLSLALGAFTFTGSLHGLLESSSGKPTSLADCVSEGLAKLVPMIGLTLLWYLGVVIGWIALIVPGLILMTMWSVAMPALVGENLGVFASFGRSRELTRGSRMMIFVTLLVVLVVVYVVAFGVLGAVLGGSMMGMASAMTASPLGWLLSIFSGWVFGVLISGLLASIYLETVTIRDGGTDGQLSDVFS</sequence>
<evidence type="ECO:0000313" key="3">
    <source>
        <dbReference type="Proteomes" id="UP001165583"/>
    </source>
</evidence>
<dbReference type="EMBL" id="JANZXA010000003">
    <property type="protein sequence ID" value="MCT2399279.1"/>
    <property type="molecule type" value="Genomic_DNA"/>
</dbReference>
<comment type="caution">
    <text evidence="2">The sequence shown here is derived from an EMBL/GenBank/DDBJ whole genome shotgun (WGS) entry which is preliminary data.</text>
</comment>
<organism evidence="2 3">
    <name type="scientific">Novosphingobium mangrovi</name>
    <name type="common">ex Huang et al. 2023</name>
    <dbReference type="NCBI Taxonomy" id="2976432"/>
    <lineage>
        <taxon>Bacteria</taxon>
        <taxon>Pseudomonadati</taxon>
        <taxon>Pseudomonadota</taxon>
        <taxon>Alphaproteobacteria</taxon>
        <taxon>Sphingomonadales</taxon>
        <taxon>Sphingomonadaceae</taxon>
        <taxon>Novosphingobium</taxon>
    </lineage>
</organism>
<protein>
    <recommendedName>
        <fullName evidence="4">Glycerophosphoryl diester phosphodiesterase membrane domain-containing protein</fullName>
    </recommendedName>
</protein>
<keyword evidence="1" id="KW-0472">Membrane</keyword>
<evidence type="ECO:0000313" key="2">
    <source>
        <dbReference type="EMBL" id="MCT2399279.1"/>
    </source>
</evidence>
<evidence type="ECO:0008006" key="4">
    <source>
        <dbReference type="Google" id="ProtNLM"/>
    </source>
</evidence>
<feature type="transmembrane region" description="Helical" evidence="1">
    <location>
        <begin position="144"/>
        <end position="165"/>
    </location>
</feature>